<evidence type="ECO:0000256" key="1">
    <source>
        <dbReference type="ARBA" id="ARBA00007921"/>
    </source>
</evidence>
<feature type="region of interest" description="G4" evidence="6">
    <location>
        <begin position="187"/>
        <end position="190"/>
    </location>
</feature>
<dbReference type="Pfam" id="PF01926">
    <property type="entry name" value="MMR_HSR1"/>
    <property type="match status" value="1"/>
</dbReference>
<comment type="similarity">
    <text evidence="1 6">Belongs to the TRAFAC class TrmE-Era-EngA-EngB-Septin-like GTPase superfamily. Era GTPase family.</text>
</comment>
<accession>A0A6S7FZP6</accession>
<dbReference type="Gene3D" id="3.30.300.20">
    <property type="match status" value="1"/>
</dbReference>
<dbReference type="PROSITE" id="PS51713">
    <property type="entry name" value="G_ERA"/>
    <property type="match status" value="1"/>
</dbReference>
<dbReference type="EMBL" id="CACRXK020000829">
    <property type="protein sequence ID" value="CAB3985108.1"/>
    <property type="molecule type" value="Genomic_DNA"/>
</dbReference>
<dbReference type="SUPFAM" id="SSF52540">
    <property type="entry name" value="P-loop containing nucleoside triphosphate hydrolases"/>
    <property type="match status" value="1"/>
</dbReference>
<feature type="region of interest" description="G2" evidence="6">
    <location>
        <begin position="97"/>
        <end position="101"/>
    </location>
</feature>
<dbReference type="InterPro" id="IPR005662">
    <property type="entry name" value="GTPase_Era-like"/>
</dbReference>
<evidence type="ECO:0000256" key="4">
    <source>
        <dbReference type="ARBA" id="ARBA00023134"/>
    </source>
</evidence>
<evidence type="ECO:0000256" key="6">
    <source>
        <dbReference type="PROSITE-ProRule" id="PRU01050"/>
    </source>
</evidence>
<dbReference type="AlphaFoldDB" id="A0A6S7FZP6"/>
<feature type="region of interest" description="G1" evidence="6">
    <location>
        <begin position="71"/>
        <end position="78"/>
    </location>
</feature>
<name>A0A6S7FZP6_PARCT</name>
<dbReference type="GO" id="GO:0005759">
    <property type="term" value="C:mitochondrial matrix"/>
    <property type="evidence" value="ECO:0007669"/>
    <property type="project" value="TreeGrafter"/>
</dbReference>
<dbReference type="PANTHER" id="PTHR42698">
    <property type="entry name" value="GTPASE ERA"/>
    <property type="match status" value="1"/>
</dbReference>
<proteinExistence type="inferred from homology"/>
<dbReference type="InterPro" id="IPR005225">
    <property type="entry name" value="Small_GTP-bd"/>
</dbReference>
<dbReference type="OrthoDB" id="8954335at2759"/>
<dbReference type="GO" id="GO:0019843">
    <property type="term" value="F:rRNA binding"/>
    <property type="evidence" value="ECO:0007669"/>
    <property type="project" value="TreeGrafter"/>
</dbReference>
<sequence>MAARTLAHIRLFAKTNLIRQRSKGSIQEALNPRVSRSISTTLRVLNSSDGENNENSKVGKQTRLLRVAVIGEPNSGKSTLTNSLVFNQVSVVTHVPHTTRQRTLGVYTEGNSQLVLLDTPGIVTVDDGKRLKMSKEHMRTPANCLEEVDLVAVLTDTSNKYQRIRIHHEIINLLETHPDLPTILILNKIDQIRHKVKLLHYSAMLTNDRQKDKWGYLPHGGSSRFDYVLMVSALTGDGVDQLRQYMVAKAMPGEWPYSAGVTTDLDIQEQIAEVFRGKLLILYKHEIPWQTKQVNIFCKQKEDGVLKIHQKLYCRRDSQRRCILEKIDELRHSAKDEIESMLSCQVELTLEVGVSKAMVHNPVPMV</sequence>
<keyword evidence="8" id="KW-1185">Reference proteome</keyword>
<dbReference type="CDD" id="cd04163">
    <property type="entry name" value="Era"/>
    <property type="match status" value="1"/>
</dbReference>
<dbReference type="Proteomes" id="UP001152795">
    <property type="component" value="Unassembled WGS sequence"/>
</dbReference>
<dbReference type="GO" id="GO:0005525">
    <property type="term" value="F:GTP binding"/>
    <property type="evidence" value="ECO:0007669"/>
    <property type="project" value="UniProtKB-UniRule"/>
</dbReference>
<evidence type="ECO:0000256" key="2">
    <source>
        <dbReference type="ARBA" id="ARBA00019149"/>
    </source>
</evidence>
<dbReference type="InterPro" id="IPR015946">
    <property type="entry name" value="KH_dom-like_a/b"/>
</dbReference>
<dbReference type="InterPro" id="IPR006073">
    <property type="entry name" value="GTP-bd"/>
</dbReference>
<feature type="region of interest" description="G3" evidence="6">
    <location>
        <begin position="118"/>
        <end position="121"/>
    </location>
</feature>
<evidence type="ECO:0000256" key="3">
    <source>
        <dbReference type="ARBA" id="ARBA00022741"/>
    </source>
</evidence>
<dbReference type="InterPro" id="IPR030388">
    <property type="entry name" value="G_ERA_dom"/>
</dbReference>
<dbReference type="InterPro" id="IPR009019">
    <property type="entry name" value="KH_sf_prok-type"/>
</dbReference>
<reference evidence="7" key="1">
    <citation type="submission" date="2020-04" db="EMBL/GenBank/DDBJ databases">
        <authorList>
            <person name="Alioto T."/>
            <person name="Alioto T."/>
            <person name="Gomez Garrido J."/>
        </authorList>
    </citation>
    <scope>NUCLEOTIDE SEQUENCE</scope>
    <source>
        <strain evidence="7">A484AB</strain>
    </source>
</reference>
<gene>
    <name evidence="7" type="ORF">PACLA_8A025298</name>
</gene>
<keyword evidence="4 6" id="KW-0342">GTP-binding</keyword>
<dbReference type="NCBIfam" id="TIGR00436">
    <property type="entry name" value="era"/>
    <property type="match status" value="1"/>
</dbReference>
<evidence type="ECO:0000313" key="8">
    <source>
        <dbReference type="Proteomes" id="UP001152795"/>
    </source>
</evidence>
<dbReference type="PANTHER" id="PTHR42698:SF1">
    <property type="entry name" value="GTPASE ERA, MITOCHONDRIAL"/>
    <property type="match status" value="1"/>
</dbReference>
<evidence type="ECO:0000256" key="5">
    <source>
        <dbReference type="ARBA" id="ARBA00030975"/>
    </source>
</evidence>
<dbReference type="SUPFAM" id="SSF54814">
    <property type="entry name" value="Prokaryotic type KH domain (KH-domain type II)"/>
    <property type="match status" value="1"/>
</dbReference>
<protein>
    <recommendedName>
        <fullName evidence="2">GTPase Era, mitochondrial</fullName>
    </recommendedName>
    <alternativeName>
        <fullName evidence="5">ERA-like protein 1</fullName>
    </alternativeName>
</protein>
<comment type="caution">
    <text evidence="7">The sequence shown here is derived from an EMBL/GenBank/DDBJ whole genome shotgun (WGS) entry which is preliminary data.</text>
</comment>
<dbReference type="GO" id="GO:0000028">
    <property type="term" value="P:ribosomal small subunit assembly"/>
    <property type="evidence" value="ECO:0007669"/>
    <property type="project" value="TreeGrafter"/>
</dbReference>
<dbReference type="GO" id="GO:0043024">
    <property type="term" value="F:ribosomal small subunit binding"/>
    <property type="evidence" value="ECO:0007669"/>
    <property type="project" value="TreeGrafter"/>
</dbReference>
<organism evidence="7 8">
    <name type="scientific">Paramuricea clavata</name>
    <name type="common">Red gorgonian</name>
    <name type="synonym">Violescent sea-whip</name>
    <dbReference type="NCBI Taxonomy" id="317549"/>
    <lineage>
        <taxon>Eukaryota</taxon>
        <taxon>Metazoa</taxon>
        <taxon>Cnidaria</taxon>
        <taxon>Anthozoa</taxon>
        <taxon>Octocorallia</taxon>
        <taxon>Malacalcyonacea</taxon>
        <taxon>Plexauridae</taxon>
        <taxon>Paramuricea</taxon>
    </lineage>
</organism>
<feature type="region of interest" description="G5" evidence="6">
    <location>
        <begin position="231"/>
        <end position="233"/>
    </location>
</feature>
<dbReference type="Gene3D" id="3.40.50.300">
    <property type="entry name" value="P-loop containing nucleotide triphosphate hydrolases"/>
    <property type="match status" value="1"/>
</dbReference>
<keyword evidence="3 6" id="KW-0547">Nucleotide-binding</keyword>
<evidence type="ECO:0000313" key="7">
    <source>
        <dbReference type="EMBL" id="CAB3985108.1"/>
    </source>
</evidence>
<dbReference type="NCBIfam" id="TIGR00231">
    <property type="entry name" value="small_GTP"/>
    <property type="match status" value="1"/>
</dbReference>
<dbReference type="FunFam" id="3.40.50.300:FF:002220">
    <property type="entry name" value="GTPase Era, mitochondrial"/>
    <property type="match status" value="1"/>
</dbReference>
<dbReference type="CDD" id="cd22534">
    <property type="entry name" value="KH-II_Era"/>
    <property type="match status" value="1"/>
</dbReference>
<dbReference type="InterPro" id="IPR027417">
    <property type="entry name" value="P-loop_NTPase"/>
</dbReference>